<name>U6F6R8_LACHE</name>
<reference evidence="1" key="1">
    <citation type="submission" date="2013-09" db="EMBL/GenBank/DDBJ databases">
        <title>Draft Genome Sequence of five Lactobacillus helveticus strains CIRM-BIA 101T, 103, 104, 951 and 953 isolated from milk product.</title>
        <authorList>
            <person name="Valence F."/>
            <person name="Chuat V."/>
            <person name="Ma L."/>
            <person name="Creno S."/>
            <person name="Falentin H."/>
            <person name="Lortal S."/>
            <person name="Bizet C."/>
            <person name="Clermont D."/>
            <person name="Loux V."/>
            <person name="Bouchier C."/>
            <person name="Cousin S."/>
        </authorList>
    </citation>
    <scope>NUCLEOTIDE SEQUENCE [LARGE SCALE GENOMIC DNA]</scope>
    <source>
        <strain evidence="1">CIRM-BIA 104</strain>
    </source>
</reference>
<dbReference type="Proteomes" id="UP000017247">
    <property type="component" value="Unassembled WGS sequence"/>
</dbReference>
<organism evidence="1">
    <name type="scientific">Lactobacillus helveticus CIRM-BIA 104</name>
    <dbReference type="NCBI Taxonomy" id="1226333"/>
    <lineage>
        <taxon>Bacteria</taxon>
        <taxon>Bacillati</taxon>
        <taxon>Bacillota</taxon>
        <taxon>Bacilli</taxon>
        <taxon>Lactobacillales</taxon>
        <taxon>Lactobacillaceae</taxon>
        <taxon>Lactobacillus</taxon>
    </lineage>
</organism>
<proteinExistence type="predicted"/>
<dbReference type="AlphaFoldDB" id="U6F6R8"/>
<protein>
    <submittedName>
        <fullName evidence="1">Uncharacterized protein</fullName>
    </submittedName>
</protein>
<gene>
    <name evidence="1" type="ORF">LHCIRMBIA104_00227</name>
</gene>
<accession>U6F6R8</accession>
<dbReference type="EMBL" id="CBUL010000015">
    <property type="protein sequence ID" value="CDI59637.1"/>
    <property type="molecule type" value="Genomic_DNA"/>
</dbReference>
<dbReference type="HOGENOM" id="CLU_3430850_0_0_9"/>
<evidence type="ECO:0000313" key="1">
    <source>
        <dbReference type="EMBL" id="CDI59637.1"/>
    </source>
</evidence>
<comment type="caution">
    <text evidence="1">The sequence shown here is derived from an EMBL/GenBank/DDBJ whole genome shotgun (WGS) entry which is preliminary data.</text>
</comment>
<sequence length="18" mass="1959">MMYSIGDAAIVHCFTQDG</sequence>